<sequence length="298" mass="32330">MKTFAKKIVMLIALLTLIAAAEPKPVSADGGEFGYEIVVEPSPVTIGDEVTLTVRLTDYDETKAGIRGFQIDINNNGNLLQNSTCTTLVTDNEGALSNYTSYQSGRDLVRHLYMKMNGTLDRSQSDLLEVKIPIPDSFTEEGTVTLPFRLLIQSDAEENNQLTYNSTIEIHYVPEGETPVEPVTSVDISWGEMNFTYTDGTWNPTEHQYEGAGWTDNGSGYVTVRNNGEKDVETSFAYASGRSDISGEFTDGTNPVTAPVSLGAGKEQTVYLVLSGKPEGYLGENAVIGTVNIILGGE</sequence>
<dbReference type="AlphaFoldDB" id="A0A9D2R0Y2"/>
<evidence type="ECO:0000313" key="3">
    <source>
        <dbReference type="Proteomes" id="UP000823897"/>
    </source>
</evidence>
<evidence type="ECO:0000313" key="2">
    <source>
        <dbReference type="EMBL" id="HJD33353.1"/>
    </source>
</evidence>
<organism evidence="2 3">
    <name type="scientific">Candidatus Mediterraneibacter tabaqchaliae</name>
    <dbReference type="NCBI Taxonomy" id="2838689"/>
    <lineage>
        <taxon>Bacteria</taxon>
        <taxon>Bacillati</taxon>
        <taxon>Bacillota</taxon>
        <taxon>Clostridia</taxon>
        <taxon>Lachnospirales</taxon>
        <taxon>Lachnospiraceae</taxon>
        <taxon>Mediterraneibacter</taxon>
    </lineage>
</organism>
<dbReference type="EMBL" id="DWUV01000048">
    <property type="protein sequence ID" value="HJD33353.1"/>
    <property type="molecule type" value="Genomic_DNA"/>
</dbReference>
<reference evidence="2" key="2">
    <citation type="submission" date="2021-04" db="EMBL/GenBank/DDBJ databases">
        <authorList>
            <person name="Gilroy R."/>
        </authorList>
    </citation>
    <scope>NUCLEOTIDE SEQUENCE</scope>
    <source>
        <strain evidence="2">ChiGjej3B3-11674</strain>
    </source>
</reference>
<dbReference type="InterPro" id="IPR008965">
    <property type="entry name" value="CBM2/CBM3_carb-bd_dom_sf"/>
</dbReference>
<name>A0A9D2R0Y2_9FIRM</name>
<dbReference type="GO" id="GO:0030246">
    <property type="term" value="F:carbohydrate binding"/>
    <property type="evidence" value="ECO:0007669"/>
    <property type="project" value="InterPro"/>
</dbReference>
<feature type="chain" id="PRO_5039096174" evidence="1">
    <location>
        <begin position="22"/>
        <end position="298"/>
    </location>
</feature>
<evidence type="ECO:0000256" key="1">
    <source>
        <dbReference type="SAM" id="SignalP"/>
    </source>
</evidence>
<proteinExistence type="predicted"/>
<feature type="signal peptide" evidence="1">
    <location>
        <begin position="1"/>
        <end position="21"/>
    </location>
</feature>
<protein>
    <submittedName>
        <fullName evidence="2">Uncharacterized protein</fullName>
    </submittedName>
</protein>
<reference evidence="2" key="1">
    <citation type="journal article" date="2021" name="PeerJ">
        <title>Extensive microbial diversity within the chicken gut microbiome revealed by metagenomics and culture.</title>
        <authorList>
            <person name="Gilroy R."/>
            <person name="Ravi A."/>
            <person name="Getino M."/>
            <person name="Pursley I."/>
            <person name="Horton D.L."/>
            <person name="Alikhan N.F."/>
            <person name="Baker D."/>
            <person name="Gharbi K."/>
            <person name="Hall N."/>
            <person name="Watson M."/>
            <person name="Adriaenssens E.M."/>
            <person name="Foster-Nyarko E."/>
            <person name="Jarju S."/>
            <person name="Secka A."/>
            <person name="Antonio M."/>
            <person name="Oren A."/>
            <person name="Chaudhuri R.R."/>
            <person name="La Ragione R."/>
            <person name="Hildebrand F."/>
            <person name="Pallen M.J."/>
        </authorList>
    </citation>
    <scope>NUCLEOTIDE SEQUENCE</scope>
    <source>
        <strain evidence="2">ChiGjej3B3-11674</strain>
    </source>
</reference>
<dbReference type="Proteomes" id="UP000823897">
    <property type="component" value="Unassembled WGS sequence"/>
</dbReference>
<comment type="caution">
    <text evidence="2">The sequence shown here is derived from an EMBL/GenBank/DDBJ whole genome shotgun (WGS) entry which is preliminary data.</text>
</comment>
<accession>A0A9D2R0Y2</accession>
<dbReference type="SUPFAM" id="SSF49384">
    <property type="entry name" value="Carbohydrate-binding domain"/>
    <property type="match status" value="1"/>
</dbReference>
<gene>
    <name evidence="2" type="ORF">H9911_02275</name>
</gene>
<keyword evidence="1" id="KW-0732">Signal</keyword>